<proteinExistence type="predicted"/>
<evidence type="ECO:0000313" key="1">
    <source>
        <dbReference type="EMBL" id="UPK70740.1"/>
    </source>
</evidence>
<evidence type="ECO:0000313" key="2">
    <source>
        <dbReference type="Proteomes" id="UP000830198"/>
    </source>
</evidence>
<dbReference type="RefSeq" id="WP_247812904.1">
    <property type="nucleotide sequence ID" value="NZ_CP095855.1"/>
</dbReference>
<name>A0ABY4I556_CHIFI</name>
<gene>
    <name evidence="1" type="ORF">MYF79_05440</name>
</gene>
<dbReference type="EMBL" id="CP095855">
    <property type="protein sequence ID" value="UPK70740.1"/>
    <property type="molecule type" value="Genomic_DNA"/>
</dbReference>
<accession>A0ABY4I556</accession>
<organism evidence="1 2">
    <name type="scientific">Chitinophaga filiformis</name>
    <name type="common">Myxococcus filiformis</name>
    <name type="synonym">Flexibacter filiformis</name>
    <dbReference type="NCBI Taxonomy" id="104663"/>
    <lineage>
        <taxon>Bacteria</taxon>
        <taxon>Pseudomonadati</taxon>
        <taxon>Bacteroidota</taxon>
        <taxon>Chitinophagia</taxon>
        <taxon>Chitinophagales</taxon>
        <taxon>Chitinophagaceae</taxon>
        <taxon>Chitinophaga</taxon>
    </lineage>
</organism>
<protein>
    <recommendedName>
        <fullName evidence="3">Surface carbohydrate biosynthesis protein</fullName>
    </recommendedName>
</protein>
<reference evidence="1 2" key="1">
    <citation type="submission" date="2022-04" db="EMBL/GenBank/DDBJ databases">
        <title>The arsenic-methylating capacity of Chitinophaga filiformis YT5 during chitin decomposition.</title>
        <authorList>
            <person name="Chen G."/>
            <person name="Liang Y."/>
        </authorList>
    </citation>
    <scope>NUCLEOTIDE SEQUENCE [LARGE SCALE GENOMIC DNA]</scope>
    <source>
        <strain evidence="1 2">YT5</strain>
    </source>
</reference>
<dbReference type="SUPFAM" id="SSF53756">
    <property type="entry name" value="UDP-Glycosyltransferase/glycogen phosphorylase"/>
    <property type="match status" value="1"/>
</dbReference>
<dbReference type="Proteomes" id="UP000830198">
    <property type="component" value="Chromosome"/>
</dbReference>
<keyword evidence="2" id="KW-1185">Reference proteome</keyword>
<evidence type="ECO:0008006" key="3">
    <source>
        <dbReference type="Google" id="ProtNLM"/>
    </source>
</evidence>
<sequence length="425" mass="48190">MSERNEAYLLAYLSETADGALKRHIDLLKLELDWHIYHYGAHFSRPKGSIAKSKTPLRSRLLNWYSANYQHHFSADKSNILSLIYFSGFNKHLEDEGYNLVSPYWAPHGRKVAGNAAIVKAYHEIDRHLRDSSFSYLIGEEFQQQVSSFEQIVDSYLREKDLKAALLYTGQLFYSKIVIACFRSMRRPSFILSHGLPAFYHREAETNGDYLVVWGEQVRQNYLKAGVDPAKVLVAGHPSYNSIVKDRKIRFDLSDVLVLPKAMSPHQHTYEPILGDRGNIIVYLLRVKAVLQKAGVKKARLRPHPSMSGSWLLQFLGTDFYYLDTLSLSDSLQTASLVVGPTSTLLLESIGHGVNYLVYEPVTAEGKDLGGYEIVPPFDGSDEDIPVAKTDDALYDLIKNKVVVDKKALDKYLRPFDVSVIKNKL</sequence>